<dbReference type="Proteomes" id="UP000470470">
    <property type="component" value="Unassembled WGS sequence"/>
</dbReference>
<accession>A0A7K3WDT7</accession>
<gene>
    <name evidence="3" type="ORF">G1H19_11180</name>
</gene>
<evidence type="ECO:0000313" key="4">
    <source>
        <dbReference type="Proteomes" id="UP000470470"/>
    </source>
</evidence>
<comment type="caution">
    <text evidence="3">The sequence shown here is derived from an EMBL/GenBank/DDBJ whole genome shotgun (WGS) entry which is preliminary data.</text>
</comment>
<sequence>MPATPRPPSRCGPPGVDGSGPPSPAGGHLHLWTSPEGHRLHAPFGELTREDSTGRLCCHLCGRWYASLGSHLRAHGWTSDGYRAAMGLASGTPLTGRSLSSSISARQARRYAADPDHRRQLGRGHRMARDGSLAEAARRAARDAAVRPQRDAARRAALDAGRATRREARAARLRARLAEAGSADLATHLRDRHAAGASLAELARETGLGRDRLRAALLEAGVVPRPPGATTPAGRRARAVAADEAAARRVGTDDVRAWLDRRSREGWSVLRLAAAVGHSPPWVRSRLDRTG</sequence>
<feature type="compositionally biased region" description="Basic and acidic residues" evidence="2">
    <location>
        <begin position="136"/>
        <end position="164"/>
    </location>
</feature>
<dbReference type="InterPro" id="IPR041920">
    <property type="entry name" value="ROS/MUCR_sf"/>
</dbReference>
<evidence type="ECO:0000313" key="3">
    <source>
        <dbReference type="EMBL" id="NEL54564.1"/>
    </source>
</evidence>
<dbReference type="GO" id="GO:0003677">
    <property type="term" value="F:DNA binding"/>
    <property type="evidence" value="ECO:0007669"/>
    <property type="project" value="InterPro"/>
</dbReference>
<dbReference type="Gene3D" id="1.10.10.1550">
    <property type="entry name" value="ROS/MUCR transcriptional regulator protein"/>
    <property type="match status" value="1"/>
</dbReference>
<evidence type="ECO:0000256" key="1">
    <source>
        <dbReference type="ARBA" id="ARBA00007031"/>
    </source>
</evidence>
<name>A0A7K3WDT7_9ACTN</name>
<evidence type="ECO:0000256" key="2">
    <source>
        <dbReference type="SAM" id="MobiDB-lite"/>
    </source>
</evidence>
<proteinExistence type="inferred from homology"/>
<dbReference type="RefSeq" id="WP_152727806.1">
    <property type="nucleotide sequence ID" value="NZ_JAABOZ010000001.1"/>
</dbReference>
<dbReference type="GO" id="GO:0008270">
    <property type="term" value="F:zinc ion binding"/>
    <property type="evidence" value="ECO:0007669"/>
    <property type="project" value="InterPro"/>
</dbReference>
<feature type="region of interest" description="Disordered" evidence="2">
    <location>
        <begin position="109"/>
        <end position="164"/>
    </location>
</feature>
<dbReference type="GO" id="GO:0006355">
    <property type="term" value="P:regulation of DNA-templated transcription"/>
    <property type="evidence" value="ECO:0007669"/>
    <property type="project" value="InterPro"/>
</dbReference>
<protein>
    <submittedName>
        <fullName evidence="3">MucR family transcriptional regulator</fullName>
    </submittedName>
</protein>
<dbReference type="EMBL" id="JAAGWK010000015">
    <property type="protein sequence ID" value="NEL54564.1"/>
    <property type="molecule type" value="Genomic_DNA"/>
</dbReference>
<reference evidence="3 4" key="1">
    <citation type="submission" date="2020-02" db="EMBL/GenBank/DDBJ databases">
        <title>The whole genome sequence of CPCC 205119.</title>
        <authorList>
            <person name="Jiang Z."/>
        </authorList>
    </citation>
    <scope>NUCLEOTIDE SEQUENCE [LARGE SCALE GENOMIC DNA]</scope>
    <source>
        <strain evidence="3 4">CPCC 205119</strain>
    </source>
</reference>
<keyword evidence="4" id="KW-1185">Reference proteome</keyword>
<feature type="region of interest" description="Disordered" evidence="2">
    <location>
        <begin position="1"/>
        <end position="27"/>
    </location>
</feature>
<dbReference type="AlphaFoldDB" id="A0A7K3WDT7"/>
<comment type="similarity">
    <text evidence="1">Belongs to the ros/MucR family.</text>
</comment>
<feature type="compositionally biased region" description="Pro residues" evidence="2">
    <location>
        <begin position="1"/>
        <end position="11"/>
    </location>
</feature>
<organism evidence="3 4">
    <name type="scientific">Goekera deserti</name>
    <dbReference type="NCBI Taxonomy" id="2497753"/>
    <lineage>
        <taxon>Bacteria</taxon>
        <taxon>Bacillati</taxon>
        <taxon>Actinomycetota</taxon>
        <taxon>Actinomycetes</taxon>
        <taxon>Geodermatophilales</taxon>
        <taxon>Geodermatophilaceae</taxon>
        <taxon>Goekera</taxon>
    </lineage>
</organism>
<dbReference type="InterPro" id="IPR008807">
    <property type="entry name" value="ROS_MUCR"/>
</dbReference>
<dbReference type="Pfam" id="PF05443">
    <property type="entry name" value="ROS_MUCR"/>
    <property type="match status" value="1"/>
</dbReference>